<dbReference type="EMBL" id="LAZR01000329">
    <property type="protein sequence ID" value="KKN74261.1"/>
    <property type="molecule type" value="Genomic_DNA"/>
</dbReference>
<dbReference type="AlphaFoldDB" id="A0A0F9VLB1"/>
<comment type="caution">
    <text evidence="1">The sequence shown here is derived from an EMBL/GenBank/DDBJ whole genome shotgun (WGS) entry which is preliminary data.</text>
</comment>
<reference evidence="1" key="1">
    <citation type="journal article" date="2015" name="Nature">
        <title>Complex archaea that bridge the gap between prokaryotes and eukaryotes.</title>
        <authorList>
            <person name="Spang A."/>
            <person name="Saw J.H."/>
            <person name="Jorgensen S.L."/>
            <person name="Zaremba-Niedzwiedzka K."/>
            <person name="Martijn J."/>
            <person name="Lind A.E."/>
            <person name="van Eijk R."/>
            <person name="Schleper C."/>
            <person name="Guy L."/>
            <person name="Ettema T.J."/>
        </authorList>
    </citation>
    <scope>NUCLEOTIDE SEQUENCE</scope>
</reference>
<dbReference type="Pfam" id="PF02599">
    <property type="entry name" value="CsrA"/>
    <property type="match status" value="1"/>
</dbReference>
<dbReference type="InterPro" id="IPR003751">
    <property type="entry name" value="CsrA"/>
</dbReference>
<dbReference type="SUPFAM" id="SSF117130">
    <property type="entry name" value="CsrA-like"/>
    <property type="match status" value="1"/>
</dbReference>
<dbReference type="GO" id="GO:0006402">
    <property type="term" value="P:mRNA catabolic process"/>
    <property type="evidence" value="ECO:0007669"/>
    <property type="project" value="InterPro"/>
</dbReference>
<name>A0A0F9VLB1_9ZZZZ</name>
<dbReference type="Gene3D" id="2.60.40.4380">
    <property type="entry name" value="Translational regulator CsrA"/>
    <property type="match status" value="1"/>
</dbReference>
<dbReference type="GO" id="GO:0003723">
    <property type="term" value="F:RNA binding"/>
    <property type="evidence" value="ECO:0007669"/>
    <property type="project" value="InterPro"/>
</dbReference>
<dbReference type="GO" id="GO:0006109">
    <property type="term" value="P:regulation of carbohydrate metabolic process"/>
    <property type="evidence" value="ECO:0007669"/>
    <property type="project" value="InterPro"/>
</dbReference>
<proteinExistence type="predicted"/>
<dbReference type="InterPro" id="IPR036107">
    <property type="entry name" value="CsrA_sf"/>
</dbReference>
<gene>
    <name evidence="1" type="ORF">LCGC14_0392000</name>
</gene>
<organism evidence="1">
    <name type="scientific">marine sediment metagenome</name>
    <dbReference type="NCBI Taxonomy" id="412755"/>
    <lineage>
        <taxon>unclassified sequences</taxon>
        <taxon>metagenomes</taxon>
        <taxon>ecological metagenomes</taxon>
    </lineage>
</organism>
<protein>
    <recommendedName>
        <fullName evidence="2">Carbon storage regulator</fullName>
    </recommendedName>
</protein>
<sequence>MLVLGRYVGEEISIIVNDKELGRIKLCDIRGEKARIGFEFPGSVKIMRSELVDNKTPDERNENELCAICKQKLWDGRDHEPYINGHAHCVCKQEVQGRVNQGAKHEDAEYLVRYRAEHNRGLFRKRGY</sequence>
<evidence type="ECO:0008006" key="2">
    <source>
        <dbReference type="Google" id="ProtNLM"/>
    </source>
</evidence>
<evidence type="ECO:0000313" key="1">
    <source>
        <dbReference type="EMBL" id="KKN74261.1"/>
    </source>
</evidence>
<accession>A0A0F9VLB1</accession>